<accession>A0ABR2VY27</accession>
<dbReference type="PANTHER" id="PTHR16469">
    <property type="entry name" value="UBIQUITIN-ASSOCIATED AND SH3 DOMAIN-CONTAINING BA-RELATED"/>
    <property type="match status" value="1"/>
</dbReference>
<comment type="caution">
    <text evidence="1">The sequence shown here is derived from an EMBL/GenBank/DDBJ whole genome shotgun (WGS) entry which is preliminary data.</text>
</comment>
<protein>
    <submittedName>
        <fullName evidence="1">C6 zinc cluster transcription factor-like protein</fullName>
    </submittedName>
</protein>
<dbReference type="Pfam" id="PF00300">
    <property type="entry name" value="His_Phos_1"/>
    <property type="match status" value="1"/>
</dbReference>
<name>A0ABR2VY27_9FUNG</name>
<reference evidence="1 2" key="1">
    <citation type="submission" date="2023-04" db="EMBL/GenBank/DDBJ databases">
        <title>Genome of Basidiobolus ranarum AG-B5.</title>
        <authorList>
            <person name="Stajich J.E."/>
            <person name="Carter-House D."/>
            <person name="Gryganskyi A."/>
        </authorList>
    </citation>
    <scope>NUCLEOTIDE SEQUENCE [LARGE SCALE GENOMIC DNA]</scope>
    <source>
        <strain evidence="1 2">AG-B5</strain>
    </source>
</reference>
<dbReference type="Proteomes" id="UP001479436">
    <property type="component" value="Unassembled WGS sequence"/>
</dbReference>
<dbReference type="CDD" id="cd07067">
    <property type="entry name" value="HP_PGM_like"/>
    <property type="match status" value="1"/>
</dbReference>
<organism evidence="1 2">
    <name type="scientific">Basidiobolus ranarum</name>
    <dbReference type="NCBI Taxonomy" id="34480"/>
    <lineage>
        <taxon>Eukaryota</taxon>
        <taxon>Fungi</taxon>
        <taxon>Fungi incertae sedis</taxon>
        <taxon>Zoopagomycota</taxon>
        <taxon>Entomophthoromycotina</taxon>
        <taxon>Basidiobolomycetes</taxon>
        <taxon>Basidiobolales</taxon>
        <taxon>Basidiobolaceae</taxon>
        <taxon>Basidiobolus</taxon>
    </lineage>
</organism>
<sequence length="222" mass="25461">MVKVIYIVRHGFRADWVDEPFVYHTGFNYDPPLAKKGVKQVEELVDYMTKNHLKVDKIFSSPFYRTMETANIIAEHPQVNLPIQVEHGLSEWYGRGRDFLPQPATLEVLHTFFPRLDKNYSAITRPTKVRETIEECHDRLELTVDCLIKNNSDIDTILLVCHGASTIAAARAVLKNREAEIRVAACSLTKVSLQSDNTWKLETNGSTEHLSTGEEKVWNFEM</sequence>
<dbReference type="InterPro" id="IPR013078">
    <property type="entry name" value="His_Pase_superF_clade-1"/>
</dbReference>
<dbReference type="PANTHER" id="PTHR16469:SF51">
    <property type="entry name" value="TRANSCRIPTION FACTOR TAU 55 KDA SUBUNIT"/>
    <property type="match status" value="1"/>
</dbReference>
<keyword evidence="2" id="KW-1185">Reference proteome</keyword>
<dbReference type="SUPFAM" id="SSF53254">
    <property type="entry name" value="Phosphoglycerate mutase-like"/>
    <property type="match status" value="1"/>
</dbReference>
<dbReference type="SMART" id="SM00855">
    <property type="entry name" value="PGAM"/>
    <property type="match status" value="1"/>
</dbReference>
<evidence type="ECO:0000313" key="1">
    <source>
        <dbReference type="EMBL" id="KAK9709808.1"/>
    </source>
</evidence>
<gene>
    <name evidence="1" type="primary">TFC7_2</name>
    <name evidence="1" type="ORF">K7432_008790</name>
</gene>
<dbReference type="EMBL" id="JASJQH010007381">
    <property type="protein sequence ID" value="KAK9709808.1"/>
    <property type="molecule type" value="Genomic_DNA"/>
</dbReference>
<dbReference type="InterPro" id="IPR029033">
    <property type="entry name" value="His_PPase_superfam"/>
</dbReference>
<dbReference type="Gene3D" id="3.40.50.1240">
    <property type="entry name" value="Phosphoglycerate mutase-like"/>
    <property type="match status" value="1"/>
</dbReference>
<dbReference type="InterPro" id="IPR051710">
    <property type="entry name" value="Phosphatase_SH3-domain"/>
</dbReference>
<proteinExistence type="predicted"/>
<evidence type="ECO:0000313" key="2">
    <source>
        <dbReference type="Proteomes" id="UP001479436"/>
    </source>
</evidence>